<evidence type="ECO:0000259" key="3">
    <source>
        <dbReference type="PROSITE" id="PS50948"/>
    </source>
</evidence>
<accession>A0A7S1I920</accession>
<dbReference type="InterPro" id="IPR010895">
    <property type="entry name" value="CHRD"/>
</dbReference>
<dbReference type="SMART" id="SM00223">
    <property type="entry name" value="APPLE"/>
    <property type="match status" value="1"/>
</dbReference>
<sequence length="548" mass="58818">MTSGNVVPAGLASDAIGGYYFTLDEFSGDFDFTIVASGLSGPVTSVSLHCDMHNSGTNCRPGSSCPVCAELAGIHGNVGSGIALPLKGTVTLGGGIVHRVRTGNAYIQVSTTARPMGEIRGYGISATCPVVLLNTTYSAPDVAVMTASSPNECCTMCQQHTRCLHWTWAENQTKCHMKETMGTVTPQNDDDYVSGDTGPKQYRDVSVYGLPTHTAVLTSPQSVFQAAMVFFSEVGNLNSVRQELIHTAYVNATYPAKLIKFSSSVAAVTSNPSLANTGTTRDIPGNKDVFYFVQSPQDKEALGNVFTGYTIDYTGYIANTWNIHGWVHDVDISPIAGVLPAPGMDAAVFPSVPGVDDGKVTLSIRLSGTNAGNEVWVTLPEGFGLEKFSGLQYFEGADPPQDVVANPKTREVQLRWNATIPYNNPYGPILKFVVAGVTLPNSCEAKPYHVKTMQCGLTDFMGAGVLMHRTCTTPTNQFELTTKVNSNGFPTRCKANGCNSCKYLYTSPADNLGIFECHHQGETYHRSWNTQDCTVCPYGVAHETNTHS</sequence>
<organism evidence="4">
    <name type="scientific">Eutreptiella gymnastica</name>
    <dbReference type="NCBI Taxonomy" id="73025"/>
    <lineage>
        <taxon>Eukaryota</taxon>
        <taxon>Discoba</taxon>
        <taxon>Euglenozoa</taxon>
        <taxon>Euglenida</taxon>
        <taxon>Spirocuta</taxon>
        <taxon>Euglenophyceae</taxon>
        <taxon>Eutreptiales</taxon>
        <taxon>Eutreptiaceae</taxon>
        <taxon>Eutreptiella</taxon>
    </lineage>
</organism>
<gene>
    <name evidence="4" type="ORF">EGYM00392_LOCUS15867</name>
</gene>
<keyword evidence="1" id="KW-0677">Repeat</keyword>
<proteinExistence type="predicted"/>
<dbReference type="InterPro" id="IPR003609">
    <property type="entry name" value="Pan_app"/>
</dbReference>
<dbReference type="InterPro" id="IPR000177">
    <property type="entry name" value="Apple"/>
</dbReference>
<reference evidence="4" key="1">
    <citation type="submission" date="2021-01" db="EMBL/GenBank/DDBJ databases">
        <authorList>
            <person name="Corre E."/>
            <person name="Pelletier E."/>
            <person name="Niang G."/>
            <person name="Scheremetjew M."/>
            <person name="Finn R."/>
            <person name="Kale V."/>
            <person name="Holt S."/>
            <person name="Cochrane G."/>
            <person name="Meng A."/>
            <person name="Brown T."/>
            <person name="Cohen L."/>
        </authorList>
    </citation>
    <scope>NUCLEOTIDE SEQUENCE</scope>
    <source>
        <strain evidence="4">NIES-381</strain>
    </source>
</reference>
<evidence type="ECO:0000256" key="1">
    <source>
        <dbReference type="ARBA" id="ARBA00022737"/>
    </source>
</evidence>
<feature type="domain" description="Apple" evidence="3">
    <location>
        <begin position="128"/>
        <end position="197"/>
    </location>
</feature>
<dbReference type="EMBL" id="HBGA01043768">
    <property type="protein sequence ID" value="CAD9004780.1"/>
    <property type="molecule type" value="Transcribed_RNA"/>
</dbReference>
<evidence type="ECO:0000313" key="4">
    <source>
        <dbReference type="EMBL" id="CAD9004780.1"/>
    </source>
</evidence>
<evidence type="ECO:0000256" key="2">
    <source>
        <dbReference type="ARBA" id="ARBA00023157"/>
    </source>
</evidence>
<dbReference type="GO" id="GO:0005576">
    <property type="term" value="C:extracellular region"/>
    <property type="evidence" value="ECO:0007669"/>
    <property type="project" value="InterPro"/>
</dbReference>
<dbReference type="AlphaFoldDB" id="A0A7S1I920"/>
<dbReference type="Gene3D" id="3.50.4.10">
    <property type="entry name" value="Hepatocyte Growth Factor"/>
    <property type="match status" value="1"/>
</dbReference>
<dbReference type="PROSITE" id="PS50948">
    <property type="entry name" value="PAN"/>
    <property type="match status" value="1"/>
</dbReference>
<dbReference type="Pfam" id="PF00024">
    <property type="entry name" value="PAN_1"/>
    <property type="match status" value="1"/>
</dbReference>
<keyword evidence="2" id="KW-1015">Disulfide bond</keyword>
<dbReference type="GO" id="GO:0006508">
    <property type="term" value="P:proteolysis"/>
    <property type="evidence" value="ECO:0007669"/>
    <property type="project" value="InterPro"/>
</dbReference>
<dbReference type="Pfam" id="PF07452">
    <property type="entry name" value="CHRD"/>
    <property type="match status" value="1"/>
</dbReference>
<protein>
    <recommendedName>
        <fullName evidence="3">Apple domain-containing protein</fullName>
    </recommendedName>
</protein>
<name>A0A7S1I920_9EUGL</name>
<dbReference type="CDD" id="cd01100">
    <property type="entry name" value="APPLE_Factor_XI_like"/>
    <property type="match status" value="1"/>
</dbReference>